<proteinExistence type="predicted"/>
<accession>A0A8J4PQ74</accession>
<keyword evidence="3" id="KW-1185">Reference proteome</keyword>
<evidence type="ECO:0000313" key="2">
    <source>
        <dbReference type="EMBL" id="KAF2072160.1"/>
    </source>
</evidence>
<dbReference type="Proteomes" id="UP000695562">
    <property type="component" value="Unassembled WGS sequence"/>
</dbReference>
<sequence>MIFKALSSISSPFKSMKSSSQTSMTSGSSSGNGQNGNSCYYIIAIGGPCIWVADNANPHKYYFGYPPATATTNTIV</sequence>
<feature type="region of interest" description="Disordered" evidence="1">
    <location>
        <begin position="1"/>
        <end position="34"/>
    </location>
</feature>
<reference evidence="2" key="1">
    <citation type="submission" date="2020-01" db="EMBL/GenBank/DDBJ databases">
        <title>Development of genomics and gene disruption for Polysphondylium violaceum indicates a role for the polyketide synthase stlB in stalk morphogenesis.</title>
        <authorList>
            <person name="Narita B."/>
            <person name="Kawabe Y."/>
            <person name="Kin K."/>
            <person name="Saito T."/>
            <person name="Gibbs R."/>
            <person name="Kuspa A."/>
            <person name="Muzny D."/>
            <person name="Queller D."/>
            <person name="Richards S."/>
            <person name="Strassman J."/>
            <person name="Sucgang R."/>
            <person name="Worley K."/>
            <person name="Schaap P."/>
        </authorList>
    </citation>
    <scope>NUCLEOTIDE SEQUENCE</scope>
    <source>
        <strain evidence="2">QSvi11</strain>
    </source>
</reference>
<evidence type="ECO:0000313" key="3">
    <source>
        <dbReference type="Proteomes" id="UP000695562"/>
    </source>
</evidence>
<comment type="caution">
    <text evidence="2">The sequence shown here is derived from an EMBL/GenBank/DDBJ whole genome shotgun (WGS) entry which is preliminary data.</text>
</comment>
<evidence type="ECO:0000256" key="1">
    <source>
        <dbReference type="SAM" id="MobiDB-lite"/>
    </source>
</evidence>
<dbReference type="AlphaFoldDB" id="A0A8J4PQ74"/>
<gene>
    <name evidence="2" type="ORF">CYY_006519</name>
</gene>
<dbReference type="EMBL" id="AJWJ01000305">
    <property type="protein sequence ID" value="KAF2072160.1"/>
    <property type="molecule type" value="Genomic_DNA"/>
</dbReference>
<feature type="compositionally biased region" description="Low complexity" evidence="1">
    <location>
        <begin position="7"/>
        <end position="34"/>
    </location>
</feature>
<organism evidence="2 3">
    <name type="scientific">Polysphondylium violaceum</name>
    <dbReference type="NCBI Taxonomy" id="133409"/>
    <lineage>
        <taxon>Eukaryota</taxon>
        <taxon>Amoebozoa</taxon>
        <taxon>Evosea</taxon>
        <taxon>Eumycetozoa</taxon>
        <taxon>Dictyostelia</taxon>
        <taxon>Dictyosteliales</taxon>
        <taxon>Dictyosteliaceae</taxon>
        <taxon>Polysphondylium</taxon>
    </lineage>
</organism>
<protein>
    <submittedName>
        <fullName evidence="2">Uncharacterized protein</fullName>
    </submittedName>
</protein>
<name>A0A8J4PQ74_9MYCE</name>